<dbReference type="AlphaFoldDB" id="A0A4C2E7S3"/>
<feature type="transmembrane region" description="Helical" evidence="12">
    <location>
        <begin position="143"/>
        <end position="166"/>
    </location>
</feature>
<dbReference type="InterPro" id="IPR044712">
    <property type="entry name" value="SLC25A32-like"/>
</dbReference>
<evidence type="ECO:0000313" key="14">
    <source>
        <dbReference type="Proteomes" id="UP000301737"/>
    </source>
</evidence>
<dbReference type="PRINTS" id="PR00926">
    <property type="entry name" value="MITOCARRIER"/>
</dbReference>
<keyword evidence="4 10" id="KW-0812">Transmembrane</keyword>
<proteinExistence type="inferred from homology"/>
<organism evidence="13 14">
    <name type="scientific">Zygosaccharomyces mellis</name>
    <dbReference type="NCBI Taxonomy" id="42258"/>
    <lineage>
        <taxon>Eukaryota</taxon>
        <taxon>Fungi</taxon>
        <taxon>Dikarya</taxon>
        <taxon>Ascomycota</taxon>
        <taxon>Saccharomycotina</taxon>
        <taxon>Saccharomycetes</taxon>
        <taxon>Saccharomycetales</taxon>
        <taxon>Saccharomycetaceae</taxon>
        <taxon>Zygosaccharomyces</taxon>
    </lineage>
</organism>
<dbReference type="SUPFAM" id="SSF103506">
    <property type="entry name" value="Mitochondrial carrier"/>
    <property type="match status" value="1"/>
</dbReference>
<keyword evidence="3 11" id="KW-0813">Transport</keyword>
<keyword evidence="9 10" id="KW-0472">Membrane</keyword>
<dbReference type="InterPro" id="IPR018108">
    <property type="entry name" value="MCP_transmembrane"/>
</dbReference>
<dbReference type="Pfam" id="PF00153">
    <property type="entry name" value="Mito_carr"/>
    <property type="match status" value="3"/>
</dbReference>
<evidence type="ECO:0000256" key="7">
    <source>
        <dbReference type="ARBA" id="ARBA00022989"/>
    </source>
</evidence>
<feature type="transmembrane region" description="Helical" evidence="12">
    <location>
        <begin position="199"/>
        <end position="220"/>
    </location>
</feature>
<comment type="subcellular location">
    <subcellularLocation>
        <location evidence="1">Mitochondrion inner membrane</location>
        <topology evidence="1">Multi-pass membrane protein</topology>
    </subcellularLocation>
</comment>
<dbReference type="EMBL" id="BIMX01000005">
    <property type="protein sequence ID" value="GCE98402.1"/>
    <property type="molecule type" value="Genomic_DNA"/>
</dbReference>
<feature type="repeat" description="Solcar" evidence="10">
    <location>
        <begin position="247"/>
        <end position="333"/>
    </location>
</feature>
<feature type="repeat" description="Solcar" evidence="10">
    <location>
        <begin position="140"/>
        <end position="227"/>
    </location>
</feature>
<evidence type="ECO:0000256" key="4">
    <source>
        <dbReference type="ARBA" id="ARBA00022692"/>
    </source>
</evidence>
<dbReference type="GO" id="GO:0005743">
    <property type="term" value="C:mitochondrial inner membrane"/>
    <property type="evidence" value="ECO:0007669"/>
    <property type="project" value="UniProtKB-SubCell"/>
</dbReference>
<keyword evidence="7 12" id="KW-1133">Transmembrane helix</keyword>
<dbReference type="GO" id="GO:0015215">
    <property type="term" value="F:nucleotide transmembrane transporter activity"/>
    <property type="evidence" value="ECO:0007669"/>
    <property type="project" value="UniProtKB-ARBA"/>
</dbReference>
<sequence>MRMYMGHSHFVVTTELSATRSGRMGELTSLQREVVAGLTAGILTTITVHPLDLVKIRLQLLTASAHQYGYREVVQSIVSSSQKSYLLREAYRGLGINVVGNAIAWGVYFGLYRESKDLIYRWVLQDCDQVVKFTDRDGKMSSLMYLGAGASSGLLTAIATNPIWVLKTRIMSTSSYASGSYQSTWDGIRKLLKDEGLKAMWRGLLPSMFGVSQGAIYFMIYDTLKNRFSSARYRGDTDNRRKNTPNLKNTEIVAMTTMSKMVSVTAVYPFQLLKSNLQSFESVTKNYTLRRLANQIYKMESIGGFYRGLSANLIRSIPSACITFCVYENSKRFF</sequence>
<name>A0A4C2E7S3_9SACH</name>
<evidence type="ECO:0000256" key="5">
    <source>
        <dbReference type="ARBA" id="ARBA00022737"/>
    </source>
</evidence>
<evidence type="ECO:0000256" key="9">
    <source>
        <dbReference type="ARBA" id="ARBA00023136"/>
    </source>
</evidence>
<dbReference type="InterPro" id="IPR023395">
    <property type="entry name" value="MCP_dom_sf"/>
</dbReference>
<comment type="similarity">
    <text evidence="2 11">Belongs to the mitochondrial carrier (TC 2.A.29) family.</text>
</comment>
<protein>
    <recommendedName>
        <fullName evidence="15">Mitochondrial FAD carrier protein flx1</fullName>
    </recommendedName>
</protein>
<accession>A0A4C2E7S3</accession>
<evidence type="ECO:0000256" key="8">
    <source>
        <dbReference type="ARBA" id="ARBA00023128"/>
    </source>
</evidence>
<keyword evidence="14" id="KW-1185">Reference proteome</keyword>
<keyword evidence="8" id="KW-0496">Mitochondrion</keyword>
<keyword evidence="5" id="KW-0677">Repeat</keyword>
<dbReference type="Gene3D" id="1.50.40.10">
    <property type="entry name" value="Mitochondrial carrier domain"/>
    <property type="match status" value="2"/>
</dbReference>
<feature type="repeat" description="Solcar" evidence="10">
    <location>
        <begin position="28"/>
        <end position="118"/>
    </location>
</feature>
<dbReference type="InterPro" id="IPR002067">
    <property type="entry name" value="MCP"/>
</dbReference>
<evidence type="ECO:0000256" key="11">
    <source>
        <dbReference type="RuleBase" id="RU000488"/>
    </source>
</evidence>
<dbReference type="OrthoDB" id="428293at2759"/>
<evidence type="ECO:0000256" key="1">
    <source>
        <dbReference type="ARBA" id="ARBA00004448"/>
    </source>
</evidence>
<dbReference type="PANTHER" id="PTHR45683">
    <property type="entry name" value="MITOCHONDRIAL NICOTINAMIDE ADENINE DINUCLEOTIDE TRANSPORTER 1-RELATED-RELATED"/>
    <property type="match status" value="1"/>
</dbReference>
<evidence type="ECO:0000256" key="6">
    <source>
        <dbReference type="ARBA" id="ARBA00022792"/>
    </source>
</evidence>
<evidence type="ECO:0000256" key="12">
    <source>
        <dbReference type="SAM" id="Phobius"/>
    </source>
</evidence>
<gene>
    <name evidence="13" type="ORF">ZYGM_001411</name>
</gene>
<feature type="transmembrane region" description="Helical" evidence="12">
    <location>
        <begin position="90"/>
        <end position="111"/>
    </location>
</feature>
<evidence type="ECO:0000313" key="13">
    <source>
        <dbReference type="EMBL" id="GCE98402.1"/>
    </source>
</evidence>
<evidence type="ECO:0008006" key="15">
    <source>
        <dbReference type="Google" id="ProtNLM"/>
    </source>
</evidence>
<evidence type="ECO:0000256" key="3">
    <source>
        <dbReference type="ARBA" id="ARBA00022448"/>
    </source>
</evidence>
<dbReference type="Proteomes" id="UP000301737">
    <property type="component" value="Unassembled WGS sequence"/>
</dbReference>
<dbReference type="PROSITE" id="PS50920">
    <property type="entry name" value="SOLCAR"/>
    <property type="match status" value="3"/>
</dbReference>
<evidence type="ECO:0000256" key="10">
    <source>
        <dbReference type="PROSITE-ProRule" id="PRU00282"/>
    </source>
</evidence>
<keyword evidence="6" id="KW-0999">Mitochondrion inner membrane</keyword>
<reference evidence="13 14" key="1">
    <citation type="submission" date="2019-01" db="EMBL/GenBank/DDBJ databases">
        <title>Draft Genome Sequencing of Zygosaccharomyces mellis Ca-7.</title>
        <authorList>
            <person name="Shiwa Y."/>
            <person name="Kanesaki Y."/>
            <person name="Ishige T."/>
            <person name="Mura K."/>
            <person name="Hori T."/>
            <person name="Tamura T."/>
        </authorList>
    </citation>
    <scope>NUCLEOTIDE SEQUENCE [LARGE SCALE GENOMIC DNA]</scope>
    <source>
        <strain evidence="13 14">Ca-7</strain>
    </source>
</reference>
<evidence type="ECO:0000256" key="2">
    <source>
        <dbReference type="ARBA" id="ARBA00006375"/>
    </source>
</evidence>
<comment type="caution">
    <text evidence="13">The sequence shown here is derived from an EMBL/GenBank/DDBJ whole genome shotgun (WGS) entry which is preliminary data.</text>
</comment>